<dbReference type="Proteomes" id="UP000550707">
    <property type="component" value="Unassembled WGS sequence"/>
</dbReference>
<gene>
    <name evidence="3" type="ORF">HJG59_008137</name>
</gene>
<sequence>MWAPHPLCKSGWPHTGSARGFSILLLTWQASEGICLVPADHLKGQRGSRPPDKWVTLWSRPSAALEHITRLGDALCPPDNTHCTPARASWAASPPWWRRHSPRCRVSVCTFGARGLRNRHGSGAARPDGRFWKGRLLTHASIHPFNRHSPGSEPRSPGSSSCGRWGRRESAVSEGEAGIAYGMTRRA</sequence>
<evidence type="ECO:0000313" key="4">
    <source>
        <dbReference type="Proteomes" id="UP000550707"/>
    </source>
</evidence>
<organism evidence="3 4">
    <name type="scientific">Molossus molossus</name>
    <name type="common">Pallas' mastiff bat</name>
    <name type="synonym">Vespertilio molossus</name>
    <dbReference type="NCBI Taxonomy" id="27622"/>
    <lineage>
        <taxon>Eukaryota</taxon>
        <taxon>Metazoa</taxon>
        <taxon>Chordata</taxon>
        <taxon>Craniata</taxon>
        <taxon>Vertebrata</taxon>
        <taxon>Euteleostomi</taxon>
        <taxon>Mammalia</taxon>
        <taxon>Eutheria</taxon>
        <taxon>Laurasiatheria</taxon>
        <taxon>Chiroptera</taxon>
        <taxon>Yangochiroptera</taxon>
        <taxon>Molossidae</taxon>
        <taxon>Molossus</taxon>
    </lineage>
</organism>
<evidence type="ECO:0000256" key="2">
    <source>
        <dbReference type="SAM" id="SignalP"/>
    </source>
</evidence>
<feature type="chain" id="PRO_5029773887" evidence="2">
    <location>
        <begin position="34"/>
        <end position="187"/>
    </location>
</feature>
<dbReference type="InParanoid" id="A0A7J8FYW3"/>
<protein>
    <submittedName>
        <fullName evidence="3">Uncharacterized protein</fullName>
    </submittedName>
</protein>
<feature type="signal peptide" evidence="2">
    <location>
        <begin position="1"/>
        <end position="33"/>
    </location>
</feature>
<comment type="caution">
    <text evidence="3">The sequence shown here is derived from an EMBL/GenBank/DDBJ whole genome shotgun (WGS) entry which is preliminary data.</text>
</comment>
<reference evidence="3 4" key="1">
    <citation type="journal article" date="2020" name="Nature">
        <title>Six reference-quality genomes reveal evolution of bat adaptations.</title>
        <authorList>
            <person name="Jebb D."/>
            <person name="Huang Z."/>
            <person name="Pippel M."/>
            <person name="Hughes G.M."/>
            <person name="Lavrichenko K."/>
            <person name="Devanna P."/>
            <person name="Winkler S."/>
            <person name="Jermiin L.S."/>
            <person name="Skirmuntt E.C."/>
            <person name="Katzourakis A."/>
            <person name="Burkitt-Gray L."/>
            <person name="Ray D.A."/>
            <person name="Sullivan K.A.M."/>
            <person name="Roscito J.G."/>
            <person name="Kirilenko B.M."/>
            <person name="Davalos L.M."/>
            <person name="Corthals A.P."/>
            <person name="Power M.L."/>
            <person name="Jones G."/>
            <person name="Ransome R.D."/>
            <person name="Dechmann D.K.N."/>
            <person name="Locatelli A.G."/>
            <person name="Puechmaille S.J."/>
            <person name="Fedrigo O."/>
            <person name="Jarvis E.D."/>
            <person name="Hiller M."/>
            <person name="Vernes S.C."/>
            <person name="Myers E.W."/>
            <person name="Teeling E.C."/>
        </authorList>
    </citation>
    <scope>NUCLEOTIDE SEQUENCE [LARGE SCALE GENOMIC DNA]</scope>
    <source>
        <strain evidence="3">MMolMol1</strain>
        <tissue evidence="3">Muscle</tissue>
    </source>
</reference>
<keyword evidence="4" id="KW-1185">Reference proteome</keyword>
<evidence type="ECO:0000313" key="3">
    <source>
        <dbReference type="EMBL" id="KAF6452781.1"/>
    </source>
</evidence>
<proteinExistence type="predicted"/>
<feature type="compositionally biased region" description="Low complexity" evidence="1">
    <location>
        <begin position="149"/>
        <end position="164"/>
    </location>
</feature>
<dbReference type="AlphaFoldDB" id="A0A7J8FYW3"/>
<feature type="region of interest" description="Disordered" evidence="1">
    <location>
        <begin position="143"/>
        <end position="187"/>
    </location>
</feature>
<name>A0A7J8FYW3_MOLMO</name>
<dbReference type="EMBL" id="JACASF010000010">
    <property type="protein sequence ID" value="KAF6452781.1"/>
    <property type="molecule type" value="Genomic_DNA"/>
</dbReference>
<evidence type="ECO:0000256" key="1">
    <source>
        <dbReference type="SAM" id="MobiDB-lite"/>
    </source>
</evidence>
<accession>A0A7J8FYW3</accession>
<keyword evidence="2" id="KW-0732">Signal</keyword>